<proteinExistence type="predicted"/>
<evidence type="ECO:0000313" key="1">
    <source>
        <dbReference type="EMBL" id="CAD7288185.1"/>
    </source>
</evidence>
<gene>
    <name evidence="1" type="ORF">LMG8286_01179</name>
</gene>
<protein>
    <submittedName>
        <fullName evidence="1">Uncharacterized protein</fullName>
    </submittedName>
</protein>
<evidence type="ECO:0000313" key="2">
    <source>
        <dbReference type="Proteomes" id="UP000789359"/>
    </source>
</evidence>
<reference evidence="1 2" key="1">
    <citation type="submission" date="2020-11" db="EMBL/GenBank/DDBJ databases">
        <authorList>
            <person name="Peeters C."/>
        </authorList>
    </citation>
    <scope>NUCLEOTIDE SEQUENCE [LARGE SCALE GENOMIC DNA]</scope>
    <source>
        <strain evidence="1 2">LMG 8286</strain>
    </source>
</reference>
<comment type="caution">
    <text evidence="1">The sequence shown here is derived from an EMBL/GenBank/DDBJ whole genome shotgun (WGS) entry which is preliminary data.</text>
</comment>
<dbReference type="EMBL" id="CAJHOE010000002">
    <property type="protein sequence ID" value="CAD7288185.1"/>
    <property type="molecule type" value="Genomic_DNA"/>
</dbReference>
<name>A0ABN7K6W6_9BACT</name>
<dbReference type="Proteomes" id="UP000789359">
    <property type="component" value="Unassembled WGS sequence"/>
</dbReference>
<accession>A0ABN7K6W6</accession>
<sequence length="49" mass="5751">MKFVNKCEKNENFIHALNNQIKGVKADFHFFNKPTITTKRNLKTNGEKI</sequence>
<keyword evidence="2" id="KW-1185">Reference proteome</keyword>
<organism evidence="1 2">
    <name type="scientific">Campylobacter suis</name>
    <dbReference type="NCBI Taxonomy" id="2790657"/>
    <lineage>
        <taxon>Bacteria</taxon>
        <taxon>Pseudomonadati</taxon>
        <taxon>Campylobacterota</taxon>
        <taxon>Epsilonproteobacteria</taxon>
        <taxon>Campylobacterales</taxon>
        <taxon>Campylobacteraceae</taxon>
        <taxon>Campylobacter</taxon>
    </lineage>
</organism>